<evidence type="ECO:0000259" key="1">
    <source>
        <dbReference type="Pfam" id="PF21979"/>
    </source>
</evidence>
<sequence>MDLMPDLNRRGVSTPEERISSREVELIKFRDGRTNLQVKLLSGEEFIGAIRWYDDRAIRLVQDDRSEVTIYLNAVAYYRSLPNAV</sequence>
<feature type="domain" description="Hfq-related" evidence="1">
    <location>
        <begin position="33"/>
        <end position="79"/>
    </location>
</feature>
<name>A0A402CS66_9BACT</name>
<dbReference type="OrthoDB" id="573534at2"/>
<organism evidence="2 3">
    <name type="scientific">Capsulimonas corticalis</name>
    <dbReference type="NCBI Taxonomy" id="2219043"/>
    <lineage>
        <taxon>Bacteria</taxon>
        <taxon>Bacillati</taxon>
        <taxon>Armatimonadota</taxon>
        <taxon>Armatimonadia</taxon>
        <taxon>Capsulimonadales</taxon>
        <taxon>Capsulimonadaceae</taxon>
        <taxon>Capsulimonas</taxon>
    </lineage>
</organism>
<dbReference type="Proteomes" id="UP000287394">
    <property type="component" value="Chromosome"/>
</dbReference>
<dbReference type="InterPro" id="IPR053840">
    <property type="entry name" value="Hfq_1"/>
</dbReference>
<dbReference type="KEGG" id="ccot:CCAX7_003230"/>
<dbReference type="EMBL" id="AP025739">
    <property type="protein sequence ID" value="BDI28272.1"/>
    <property type="molecule type" value="Genomic_DNA"/>
</dbReference>
<protein>
    <recommendedName>
        <fullName evidence="1">Hfq-related domain-containing protein</fullName>
    </recommendedName>
</protein>
<dbReference type="RefSeq" id="WP_119320214.1">
    <property type="nucleotide sequence ID" value="NZ_AP025739.1"/>
</dbReference>
<reference evidence="2 3" key="1">
    <citation type="journal article" date="2019" name="Int. J. Syst. Evol. Microbiol.">
        <title>Capsulimonas corticalis gen. nov., sp. nov., an aerobic capsulated bacterium, of a novel bacterial order, Capsulimonadales ord. nov., of the class Armatimonadia of the phylum Armatimonadetes.</title>
        <authorList>
            <person name="Li J."/>
            <person name="Kudo C."/>
            <person name="Tonouchi A."/>
        </authorList>
    </citation>
    <scope>NUCLEOTIDE SEQUENCE [LARGE SCALE GENOMIC DNA]</scope>
    <source>
        <strain evidence="2 3">AX-7</strain>
    </source>
</reference>
<accession>A0A402CS66</accession>
<dbReference type="InterPro" id="IPR010920">
    <property type="entry name" value="LSM_dom_sf"/>
</dbReference>
<proteinExistence type="predicted"/>
<keyword evidence="3" id="KW-1185">Reference proteome</keyword>
<dbReference type="AlphaFoldDB" id="A0A402CS66"/>
<dbReference type="Gene3D" id="2.30.30.100">
    <property type="match status" value="1"/>
</dbReference>
<evidence type="ECO:0000313" key="3">
    <source>
        <dbReference type="Proteomes" id="UP000287394"/>
    </source>
</evidence>
<gene>
    <name evidence="2" type="ORF">CCAX7_003230</name>
</gene>
<dbReference type="SUPFAM" id="SSF50182">
    <property type="entry name" value="Sm-like ribonucleoproteins"/>
    <property type="match status" value="1"/>
</dbReference>
<evidence type="ECO:0000313" key="2">
    <source>
        <dbReference type="EMBL" id="BDI28272.1"/>
    </source>
</evidence>
<dbReference type="Pfam" id="PF21979">
    <property type="entry name" value="Hfq_1"/>
    <property type="match status" value="1"/>
</dbReference>